<evidence type="ECO:0000256" key="1">
    <source>
        <dbReference type="ARBA" id="ARBA00006360"/>
    </source>
</evidence>
<dbReference type="Pfam" id="PF13177">
    <property type="entry name" value="DNA_pol3_delta2"/>
    <property type="match status" value="1"/>
</dbReference>
<dbReference type="PANTHER" id="PTHR11669">
    <property type="entry name" value="REPLICATION FACTOR C / DNA POLYMERASE III GAMMA-TAU SUBUNIT"/>
    <property type="match status" value="1"/>
</dbReference>
<feature type="compositionally biased region" description="Low complexity" evidence="12">
    <location>
        <begin position="636"/>
        <end position="658"/>
    </location>
</feature>
<dbReference type="Gene3D" id="1.10.8.60">
    <property type="match status" value="1"/>
</dbReference>
<feature type="compositionally biased region" description="Basic and acidic residues" evidence="12">
    <location>
        <begin position="613"/>
        <end position="622"/>
    </location>
</feature>
<dbReference type="GO" id="GO:0003887">
    <property type="term" value="F:DNA-directed DNA polymerase activity"/>
    <property type="evidence" value="ECO:0007669"/>
    <property type="project" value="UniProtKB-EC"/>
</dbReference>
<keyword evidence="7" id="KW-0547">Nucleotide-binding</keyword>
<keyword evidence="3 14" id="KW-0808">Transferase</keyword>
<evidence type="ECO:0000256" key="10">
    <source>
        <dbReference type="ARBA" id="ARBA00022932"/>
    </source>
</evidence>
<dbReference type="InterPro" id="IPR001270">
    <property type="entry name" value="ClpA/B"/>
</dbReference>
<evidence type="ECO:0000256" key="4">
    <source>
        <dbReference type="ARBA" id="ARBA00022695"/>
    </source>
</evidence>
<dbReference type="InterPro" id="IPR008921">
    <property type="entry name" value="DNA_pol3_clamp-load_cplx_C"/>
</dbReference>
<evidence type="ECO:0000256" key="6">
    <source>
        <dbReference type="ARBA" id="ARBA00022723"/>
    </source>
</evidence>
<sequence length="682" mass="72438">MAYIALYRQWRPGSFGELVGQEAISKTLSRAITLGRLSHAYLFSGPRGTGKTSTAKILAKSLNCEQGPTPEPCGTCTNCRKIADGTSLDVFEIDAASNRGIDEMRDLREKVKFTPAEGRYKIYIIDEVHMLTTEAFNALLKTLEEPPAHVVFILATTEPHKVPATIQSRCQRFDFRRITVEEIVGRLAHVAQEMKIPCDEEALHLIALQADGGMRDALSLLDQCSSLSEDGVTAERVGEILGLVGHAPIYRLTKAIAEKAKGEIFDTVADLLADGKEAMQVLAELVLHLRSLMLYQAAGEVAGLDLYGDRREALEEQKGSFSQEQLMQMIGRLHGAMAELRWTPQPRITLEVALLSLCCGTGEEGRLSDGETRAASSGTEAAPVSAGQASAETARIARLEAELAALKAVVEARPSAAAPAPRRTASAAGGAVRPAPAARAGAPALSAETGPAVPLTPEGEALHKALLQRLQEAKRAPVLACINGASFAGLADGVFYLRFNSPFLAERTARADYREAIEKILAELSGEALTLSCIKPQDKPAPPPAPKPKKKPALDALQPLHPAPKRLEIDEAELSPDERRVLQNAVNIFGGDIVDLPEEERIEALAAKGRLVTDESGRKDRAGAPSAPAPPPGAAPSPSSAAAPPFGKAAAAPPEATAAPPPEAYEAPPPGDEDAPEPEENS</sequence>
<keyword evidence="6" id="KW-0479">Metal-binding</keyword>
<dbReference type="CDD" id="cd18137">
    <property type="entry name" value="HLD_clamp_pol_III_gamma_tau"/>
    <property type="match status" value="1"/>
</dbReference>
<dbReference type="InterPro" id="IPR012763">
    <property type="entry name" value="DNA_pol_III_sug/sutau_N"/>
</dbReference>
<dbReference type="InterPro" id="IPR050238">
    <property type="entry name" value="DNA_Rep/Repair_Clamp_Loader"/>
</dbReference>
<dbReference type="EC" id="2.7.7.7" evidence="2"/>
<reference evidence="14 15" key="1">
    <citation type="submission" date="2023-04" db="EMBL/GenBank/DDBJ databases">
        <title>Genome Sequence of Selenomonas sputigena ATCC 33150.</title>
        <authorList>
            <person name="Miller D.P."/>
            <person name="Anvari S."/>
            <person name="Polson S.W."/>
            <person name="Macdonald M."/>
            <person name="Mcdowell J.V."/>
        </authorList>
    </citation>
    <scope>NUCLEOTIDE SEQUENCE [LARGE SCALE GENOMIC DNA]</scope>
    <source>
        <strain evidence="14 15">ATCC 33150</strain>
    </source>
</reference>
<evidence type="ECO:0000313" key="14">
    <source>
        <dbReference type="EMBL" id="MEX5286199.1"/>
    </source>
</evidence>
<dbReference type="PRINTS" id="PR00300">
    <property type="entry name" value="CLPPROTEASEA"/>
</dbReference>
<dbReference type="RefSeq" id="WP_368847917.1">
    <property type="nucleotide sequence ID" value="NZ_CP194411.1"/>
</dbReference>
<evidence type="ECO:0000259" key="13">
    <source>
        <dbReference type="SMART" id="SM00382"/>
    </source>
</evidence>
<evidence type="ECO:0000256" key="7">
    <source>
        <dbReference type="ARBA" id="ARBA00022741"/>
    </source>
</evidence>
<comment type="caution">
    <text evidence="14">The sequence shown here is derived from an EMBL/GenBank/DDBJ whole genome shotgun (WGS) entry which is preliminary data.</text>
</comment>
<comment type="similarity">
    <text evidence="1">Belongs to the DnaX/STICHEL family.</text>
</comment>
<keyword evidence="4 14" id="KW-0548">Nucleotidyltransferase</keyword>
<dbReference type="SUPFAM" id="SSF52540">
    <property type="entry name" value="P-loop containing nucleoside triphosphate hydrolases"/>
    <property type="match status" value="1"/>
</dbReference>
<feature type="region of interest" description="Disordered" evidence="12">
    <location>
        <begin position="365"/>
        <end position="386"/>
    </location>
</feature>
<dbReference type="Pfam" id="PF22608">
    <property type="entry name" value="DNAX_ATPase_lid"/>
    <property type="match status" value="1"/>
</dbReference>
<accession>A0ABV3X7M0</accession>
<dbReference type="NCBIfam" id="TIGR02397">
    <property type="entry name" value="dnaX_nterm"/>
    <property type="match status" value="1"/>
</dbReference>
<evidence type="ECO:0000256" key="12">
    <source>
        <dbReference type="SAM" id="MobiDB-lite"/>
    </source>
</evidence>
<evidence type="ECO:0000256" key="8">
    <source>
        <dbReference type="ARBA" id="ARBA00022833"/>
    </source>
</evidence>
<comment type="catalytic activity">
    <reaction evidence="11">
        <text>DNA(n) + a 2'-deoxyribonucleoside 5'-triphosphate = DNA(n+1) + diphosphate</text>
        <dbReference type="Rhea" id="RHEA:22508"/>
        <dbReference type="Rhea" id="RHEA-COMP:17339"/>
        <dbReference type="Rhea" id="RHEA-COMP:17340"/>
        <dbReference type="ChEBI" id="CHEBI:33019"/>
        <dbReference type="ChEBI" id="CHEBI:61560"/>
        <dbReference type="ChEBI" id="CHEBI:173112"/>
        <dbReference type="EC" id="2.7.7.7"/>
    </reaction>
</comment>
<dbReference type="SMART" id="SM00382">
    <property type="entry name" value="AAA"/>
    <property type="match status" value="1"/>
</dbReference>
<dbReference type="Gene3D" id="3.40.50.300">
    <property type="entry name" value="P-loop containing nucleotide triphosphate hydrolases"/>
    <property type="match status" value="1"/>
</dbReference>
<dbReference type="InterPro" id="IPR022754">
    <property type="entry name" value="DNA_pol_III_gamma-3"/>
</dbReference>
<feature type="compositionally biased region" description="Pro residues" evidence="12">
    <location>
        <begin position="659"/>
        <end position="670"/>
    </location>
</feature>
<dbReference type="EMBL" id="JARVLH010000008">
    <property type="protein sequence ID" value="MEX5286199.1"/>
    <property type="molecule type" value="Genomic_DNA"/>
</dbReference>
<dbReference type="CDD" id="cd00009">
    <property type="entry name" value="AAA"/>
    <property type="match status" value="1"/>
</dbReference>
<evidence type="ECO:0000256" key="9">
    <source>
        <dbReference type="ARBA" id="ARBA00022840"/>
    </source>
</evidence>
<dbReference type="NCBIfam" id="NF004046">
    <property type="entry name" value="PRK05563.1"/>
    <property type="match status" value="1"/>
</dbReference>
<evidence type="ECO:0000256" key="11">
    <source>
        <dbReference type="ARBA" id="ARBA00049244"/>
    </source>
</evidence>
<keyword evidence="8" id="KW-0862">Zinc</keyword>
<evidence type="ECO:0000256" key="5">
    <source>
        <dbReference type="ARBA" id="ARBA00022705"/>
    </source>
</evidence>
<feature type="domain" description="AAA+ ATPase" evidence="13">
    <location>
        <begin position="37"/>
        <end position="179"/>
    </location>
</feature>
<gene>
    <name evidence="14" type="primary">dnaX</name>
    <name evidence="14" type="ORF">QCO44_11320</name>
</gene>
<evidence type="ECO:0000256" key="2">
    <source>
        <dbReference type="ARBA" id="ARBA00012417"/>
    </source>
</evidence>
<keyword evidence="9" id="KW-0067">ATP-binding</keyword>
<keyword evidence="5" id="KW-0235">DNA replication</keyword>
<dbReference type="SUPFAM" id="SSF48019">
    <property type="entry name" value="post-AAA+ oligomerization domain-like"/>
    <property type="match status" value="1"/>
</dbReference>
<evidence type="ECO:0000256" key="3">
    <source>
        <dbReference type="ARBA" id="ARBA00022679"/>
    </source>
</evidence>
<dbReference type="InterPro" id="IPR003593">
    <property type="entry name" value="AAA+_ATPase"/>
</dbReference>
<feature type="region of interest" description="Disordered" evidence="12">
    <location>
        <begin position="613"/>
        <end position="682"/>
    </location>
</feature>
<proteinExistence type="inferred from homology"/>
<keyword evidence="10" id="KW-0239">DNA-directed DNA polymerase</keyword>
<dbReference type="Gene3D" id="1.20.272.10">
    <property type="match status" value="1"/>
</dbReference>
<feature type="region of interest" description="Disordered" evidence="12">
    <location>
        <begin position="534"/>
        <end position="555"/>
    </location>
</feature>
<organism evidence="14 15">
    <name type="scientific">Selenomonas sputigena</name>
    <dbReference type="NCBI Taxonomy" id="69823"/>
    <lineage>
        <taxon>Bacteria</taxon>
        <taxon>Bacillati</taxon>
        <taxon>Bacillota</taxon>
        <taxon>Negativicutes</taxon>
        <taxon>Selenomonadales</taxon>
        <taxon>Selenomonadaceae</taxon>
        <taxon>Selenomonas</taxon>
    </lineage>
</organism>
<dbReference type="InterPro" id="IPR027417">
    <property type="entry name" value="P-loop_NTPase"/>
</dbReference>
<dbReference type="Proteomes" id="UP001559623">
    <property type="component" value="Unassembled WGS sequence"/>
</dbReference>
<feature type="region of interest" description="Disordered" evidence="12">
    <location>
        <begin position="415"/>
        <end position="434"/>
    </location>
</feature>
<dbReference type="PANTHER" id="PTHR11669:SF0">
    <property type="entry name" value="PROTEIN STICHEL-LIKE 2"/>
    <property type="match status" value="1"/>
</dbReference>
<dbReference type="InterPro" id="IPR045085">
    <property type="entry name" value="HLD_clamp_pol_III_gamma_tau"/>
</dbReference>
<keyword evidence="15" id="KW-1185">Reference proteome</keyword>
<evidence type="ECO:0000313" key="15">
    <source>
        <dbReference type="Proteomes" id="UP001559623"/>
    </source>
</evidence>
<feature type="compositionally biased region" description="Acidic residues" evidence="12">
    <location>
        <begin position="671"/>
        <end position="682"/>
    </location>
</feature>
<name>A0ABV3X7M0_9FIRM</name>
<dbReference type="Pfam" id="PF12169">
    <property type="entry name" value="DNA_pol3_gamma3"/>
    <property type="match status" value="1"/>
</dbReference>
<protein>
    <recommendedName>
        <fullName evidence="2">DNA-directed DNA polymerase</fullName>
        <ecNumber evidence="2">2.7.7.7</ecNumber>
    </recommendedName>
</protein>